<sequence length="429" mass="50076">MVDSWAAQSSCSSTRLEIRARISALSVNAASRLALDMTSDSPAPSSPFTLSTSGSAIVPPHCPGTMSTKPGCKLCRSVWHAALLLSTLLIGLLYYTPSFRCMTQELEEPIMNPAHRPVLVLIWLWPFNQTFDLDLCSSHFNIHSCVLTADRNFIDKADGVLIHHRDIAWDASNLPRFLRPPHQKWIWMNSESPSNTARIPGLDNLFNISLSYRKDADISVPYGSLVPVDRRFEDLVDFVPSEKDKLVCWIVSNYKPEHRRVQYYEQLRKYVQIHVYGDWFENHVSEEEYKDIISSCKFYLSFENSVHKDYITEKLFNALDLGAVPIVFGPSRQNYERFVPSDAFIHVDDFPSMRALARHLFLLHRNEALYLRYFRWRRRFRVKMSSFPVENACQSCEYIRRNRQYQVLTNLYRWYWDMSERLDLPPSFY</sequence>
<gene>
    <name evidence="1" type="ORF">PDJAM_G00137120</name>
</gene>
<dbReference type="EMBL" id="CM040997">
    <property type="protein sequence ID" value="MCJ8746028.1"/>
    <property type="molecule type" value="Genomic_DNA"/>
</dbReference>
<accession>A0ACC5ZE21</accession>
<evidence type="ECO:0000313" key="1">
    <source>
        <dbReference type="EMBL" id="MCJ8746028.1"/>
    </source>
</evidence>
<comment type="caution">
    <text evidence="1">The sequence shown here is derived from an EMBL/GenBank/DDBJ whole genome shotgun (WGS) entry which is preliminary data.</text>
</comment>
<dbReference type="Proteomes" id="UP000830395">
    <property type="component" value="Chromosome 23"/>
</dbReference>
<reference evidence="1" key="1">
    <citation type="submission" date="2020-02" db="EMBL/GenBank/DDBJ databases">
        <title>Genome sequencing of the panga catfish, Pangasius djambal.</title>
        <authorList>
            <person name="Wen M."/>
            <person name="Zahm M."/>
            <person name="Roques C."/>
            <person name="Cabau C."/>
            <person name="Klopp C."/>
            <person name="Donnadieu C."/>
            <person name="Jouanno E."/>
            <person name="Avarre J.-C."/>
            <person name="Campet M."/>
            <person name="Ha T."/>
            <person name="Dugue R."/>
            <person name="Lampietro C."/>
            <person name="Louis A."/>
            <person name="Herpin A."/>
            <person name="Echchiki A."/>
            <person name="Berthelot C."/>
            <person name="Parey E."/>
            <person name="Roest-Crollius H."/>
            <person name="Braasch I."/>
            <person name="Postlethwait J.H."/>
            <person name="Bobe J."/>
            <person name="Montfort J."/>
            <person name="Bouchez O."/>
            <person name="Begum T."/>
            <person name="Schartl M."/>
            <person name="Gustiano R."/>
            <person name="Guiguen Y."/>
        </authorList>
    </citation>
    <scope>NUCLEOTIDE SEQUENCE</scope>
    <source>
        <strain evidence="1">Pdj_M5554</strain>
    </source>
</reference>
<keyword evidence="2" id="KW-1185">Reference proteome</keyword>
<organism evidence="1 2">
    <name type="scientific">Pangasius djambal</name>
    <dbReference type="NCBI Taxonomy" id="1691987"/>
    <lineage>
        <taxon>Eukaryota</taxon>
        <taxon>Metazoa</taxon>
        <taxon>Chordata</taxon>
        <taxon>Craniata</taxon>
        <taxon>Vertebrata</taxon>
        <taxon>Euteleostomi</taxon>
        <taxon>Actinopterygii</taxon>
        <taxon>Neopterygii</taxon>
        <taxon>Teleostei</taxon>
        <taxon>Ostariophysi</taxon>
        <taxon>Siluriformes</taxon>
        <taxon>Pangasiidae</taxon>
        <taxon>Pangasius</taxon>
    </lineage>
</organism>
<protein>
    <submittedName>
        <fullName evidence="1">Uncharacterized protein</fullName>
    </submittedName>
</protein>
<name>A0ACC5ZE21_9TELE</name>
<evidence type="ECO:0000313" key="2">
    <source>
        <dbReference type="Proteomes" id="UP000830395"/>
    </source>
</evidence>
<proteinExistence type="predicted"/>